<keyword evidence="1" id="KW-0472">Membrane</keyword>
<evidence type="ECO:0000313" key="3">
    <source>
        <dbReference type="Proteomes" id="UP000252585"/>
    </source>
</evidence>
<dbReference type="EMBL" id="QPJJ01000011">
    <property type="protein sequence ID" value="RCW65379.1"/>
    <property type="molecule type" value="Genomic_DNA"/>
</dbReference>
<evidence type="ECO:0000256" key="1">
    <source>
        <dbReference type="SAM" id="Phobius"/>
    </source>
</evidence>
<dbReference type="Proteomes" id="UP000252585">
    <property type="component" value="Unassembled WGS sequence"/>
</dbReference>
<evidence type="ECO:0000313" key="2">
    <source>
        <dbReference type="EMBL" id="RCW65379.1"/>
    </source>
</evidence>
<comment type="caution">
    <text evidence="2">The sequence shown here is derived from an EMBL/GenBank/DDBJ whole genome shotgun (WGS) entry which is preliminary data.</text>
</comment>
<dbReference type="RefSeq" id="WP_114353666.1">
    <property type="nucleotide sequence ID" value="NZ_QPJJ01000011.1"/>
</dbReference>
<accession>A0A368XCE8</accession>
<name>A0A368XCE8_9BACI</name>
<reference evidence="2 3" key="1">
    <citation type="submission" date="2018-07" db="EMBL/GenBank/DDBJ databases">
        <title>Genomic Encyclopedia of Type Strains, Phase IV (KMG-IV): sequencing the most valuable type-strain genomes for metagenomic binning, comparative biology and taxonomic classification.</title>
        <authorList>
            <person name="Goeker M."/>
        </authorList>
    </citation>
    <scope>NUCLEOTIDE SEQUENCE [LARGE SCALE GENOMIC DNA]</scope>
    <source>
        <strain evidence="2 3">DSM 27696</strain>
    </source>
</reference>
<evidence type="ECO:0008006" key="4">
    <source>
        <dbReference type="Google" id="ProtNLM"/>
    </source>
</evidence>
<keyword evidence="1" id="KW-0812">Transmembrane</keyword>
<protein>
    <recommendedName>
        <fullName evidence="4">Competence protein ComGG</fullName>
    </recommendedName>
</protein>
<feature type="transmembrane region" description="Helical" evidence="1">
    <location>
        <begin position="15"/>
        <end position="35"/>
    </location>
</feature>
<sequence>MKNYFILMNKQQGFIFPYLLFIISIIILITFHQLANHQNQALSFKLELEQYQLESLHYFAYNYIQANKDDFLSEETLIYPNGKITIIEKERRNNQSVYDVKTETSQGSSRNYLIKIDNH</sequence>
<proteinExistence type="predicted"/>
<keyword evidence="3" id="KW-1185">Reference proteome</keyword>
<dbReference type="AlphaFoldDB" id="A0A368XCE8"/>
<keyword evidence="1" id="KW-1133">Transmembrane helix</keyword>
<gene>
    <name evidence="2" type="ORF">DFR57_111114</name>
</gene>
<organism evidence="2 3">
    <name type="scientific">Saliterribacillus persicus</name>
    <dbReference type="NCBI Taxonomy" id="930114"/>
    <lineage>
        <taxon>Bacteria</taxon>
        <taxon>Bacillati</taxon>
        <taxon>Bacillota</taxon>
        <taxon>Bacilli</taxon>
        <taxon>Bacillales</taxon>
        <taxon>Bacillaceae</taxon>
        <taxon>Saliterribacillus</taxon>
    </lineage>
</organism>